<sequence>MKIGLRTVKTAVTASIGIWLATILGFKYASTAGVVAILSVTNTKRSSVKIGVGRILAFILATIMAYFWYHVIGYTPLAYCLLLLFYIPVAGKWKMPEIVPINSVLMTHFLNEKSMAPWLILNAFGLLLIGITLALIANLHMPSVKEDIEENKQVVDQTIQKLLRQFSELLYRKDVANECNALLEGLSKSIKQGRQLSKRHMENQLLSQDEYYLSYFNMRLRQFETLEDMNELIKQIDVDKDVAESVETLLINIADTYAEDNDGLALKEEVLEVFQMYETKPLPTSRSEFENRAKLYQLLLQVQTFIDIKVNFSRIHEKML</sequence>
<evidence type="ECO:0000256" key="5">
    <source>
        <dbReference type="ARBA" id="ARBA00023136"/>
    </source>
</evidence>
<keyword evidence="2" id="KW-1003">Cell membrane</keyword>
<dbReference type="InterPro" id="IPR010343">
    <property type="entry name" value="ArAE_1"/>
</dbReference>
<dbReference type="EMBL" id="CP017267">
    <property type="protein sequence ID" value="APB31775.1"/>
    <property type="molecule type" value="Genomic_DNA"/>
</dbReference>
<dbReference type="InterPro" id="IPR021062">
    <property type="entry name" value="ArAE_1_C"/>
</dbReference>
<dbReference type="InterPro" id="IPR052984">
    <property type="entry name" value="UPF0421"/>
</dbReference>
<keyword evidence="4 6" id="KW-1133">Transmembrane helix</keyword>
<keyword evidence="9" id="KW-1185">Reference proteome</keyword>
<organism evidence="8 9">
    <name type="scientific">Vagococcus teuberi</name>
    <dbReference type="NCBI Taxonomy" id="519472"/>
    <lineage>
        <taxon>Bacteria</taxon>
        <taxon>Bacillati</taxon>
        <taxon>Bacillota</taxon>
        <taxon>Bacilli</taxon>
        <taxon>Lactobacillales</taxon>
        <taxon>Enterococcaceae</taxon>
        <taxon>Vagococcus</taxon>
    </lineage>
</organism>
<dbReference type="KEGG" id="vte:BHY08_08040"/>
<dbReference type="RefSeq" id="WP_071457378.1">
    <property type="nucleotide sequence ID" value="NZ_CABJEN010000001.1"/>
</dbReference>
<dbReference type="InterPro" id="IPR038323">
    <property type="entry name" value="ArAE_1_C_sf"/>
</dbReference>
<dbReference type="GO" id="GO:0005886">
    <property type="term" value="C:plasma membrane"/>
    <property type="evidence" value="ECO:0007669"/>
    <property type="project" value="UniProtKB-SubCell"/>
</dbReference>
<evidence type="ECO:0000259" key="7">
    <source>
        <dbReference type="Pfam" id="PF11728"/>
    </source>
</evidence>
<dbReference type="Pfam" id="PF06081">
    <property type="entry name" value="ArAE_1"/>
    <property type="match status" value="1"/>
</dbReference>
<protein>
    <recommendedName>
        <fullName evidence="7">Putative aromatic acid exporter C-terminal domain-containing protein</fullName>
    </recommendedName>
</protein>
<reference evidence="8 9" key="1">
    <citation type="submission" date="2016-09" db="EMBL/GenBank/DDBJ databases">
        <title>Vagococcus teuberi sp. nov., isolated from the Malian artisanal sour milk fene.</title>
        <authorList>
            <person name="Wullschleger S."/>
            <person name="Seifert C."/>
            <person name="Baumgartner S."/>
            <person name="Lacroix C."/>
            <person name="Bonfoh B."/>
            <person name="Stevens M.J."/>
            <person name="Meile L."/>
        </authorList>
    </citation>
    <scope>NUCLEOTIDE SEQUENCE [LARGE SCALE GENOMIC DNA]</scope>
    <source>
        <strain evidence="8 9">DSM 21459</strain>
    </source>
</reference>
<dbReference type="PANTHER" id="PTHR40064">
    <property type="entry name" value="MEMBRANE PROTEIN-RELATED"/>
    <property type="match status" value="1"/>
</dbReference>
<comment type="subcellular location">
    <subcellularLocation>
        <location evidence="1">Cell membrane</location>
        <topology evidence="1">Multi-pass membrane protein</topology>
    </subcellularLocation>
</comment>
<feature type="domain" description="Putative aromatic acid exporter C-terminal" evidence="7">
    <location>
        <begin position="147"/>
        <end position="309"/>
    </location>
</feature>
<feature type="transmembrane region" description="Helical" evidence="6">
    <location>
        <begin position="50"/>
        <end position="69"/>
    </location>
</feature>
<keyword evidence="3 6" id="KW-0812">Transmembrane</keyword>
<gene>
    <name evidence="8" type="ORF">BHY08_08040</name>
</gene>
<evidence type="ECO:0000256" key="1">
    <source>
        <dbReference type="ARBA" id="ARBA00004651"/>
    </source>
</evidence>
<dbReference type="Pfam" id="PF11728">
    <property type="entry name" value="ArAE_1_C"/>
    <property type="match status" value="1"/>
</dbReference>
<feature type="transmembrane region" description="Helical" evidence="6">
    <location>
        <begin position="12"/>
        <end position="38"/>
    </location>
</feature>
<evidence type="ECO:0000256" key="6">
    <source>
        <dbReference type="SAM" id="Phobius"/>
    </source>
</evidence>
<accession>A0A1J0A788</accession>
<name>A0A1J0A788_9ENTE</name>
<evidence type="ECO:0000256" key="3">
    <source>
        <dbReference type="ARBA" id="ARBA00022692"/>
    </source>
</evidence>
<evidence type="ECO:0000313" key="9">
    <source>
        <dbReference type="Proteomes" id="UP000191200"/>
    </source>
</evidence>
<proteinExistence type="predicted"/>
<dbReference type="Gene3D" id="1.20.120.940">
    <property type="entry name" value="Putative aromatic acid exporter, C-terminal domain"/>
    <property type="match status" value="1"/>
</dbReference>
<feature type="transmembrane region" description="Helical" evidence="6">
    <location>
        <begin position="115"/>
        <end position="136"/>
    </location>
</feature>
<evidence type="ECO:0000256" key="2">
    <source>
        <dbReference type="ARBA" id="ARBA00022475"/>
    </source>
</evidence>
<dbReference type="PANTHER" id="PTHR40064:SF1">
    <property type="entry name" value="MEMBRANE PROTEIN"/>
    <property type="match status" value="1"/>
</dbReference>
<evidence type="ECO:0000256" key="4">
    <source>
        <dbReference type="ARBA" id="ARBA00022989"/>
    </source>
</evidence>
<keyword evidence="5 6" id="KW-0472">Membrane</keyword>
<dbReference type="AlphaFoldDB" id="A0A1J0A788"/>
<evidence type="ECO:0000313" key="8">
    <source>
        <dbReference type="EMBL" id="APB31775.1"/>
    </source>
</evidence>
<dbReference type="STRING" id="519472.BHY08_08040"/>
<dbReference type="Proteomes" id="UP000191200">
    <property type="component" value="Chromosome"/>
</dbReference>